<accession>A0A7S3K3Q3</accession>
<dbReference type="InterPro" id="IPR045054">
    <property type="entry name" value="P4HA-like"/>
</dbReference>
<keyword evidence="2" id="KW-0408">Iron</keyword>
<dbReference type="PROSITE" id="PS51471">
    <property type="entry name" value="FE2OG_OXY"/>
    <property type="match status" value="1"/>
</dbReference>
<dbReference type="AlphaFoldDB" id="A0A7S3K3Q3"/>
<dbReference type="PANTHER" id="PTHR10869">
    <property type="entry name" value="PROLYL 4-HYDROXYLASE ALPHA SUBUNIT"/>
    <property type="match status" value="1"/>
</dbReference>
<evidence type="ECO:0000256" key="2">
    <source>
        <dbReference type="ARBA" id="ARBA00023004"/>
    </source>
</evidence>
<keyword evidence="1" id="KW-0479">Metal-binding</keyword>
<protein>
    <recommendedName>
        <fullName evidence="3">Fe2OG dioxygenase domain-containing protein</fullName>
    </recommendedName>
</protein>
<evidence type="ECO:0000259" key="3">
    <source>
        <dbReference type="PROSITE" id="PS51471"/>
    </source>
</evidence>
<gene>
    <name evidence="4" type="ORF">ALAG00032_LOCUS14793</name>
</gene>
<dbReference type="InterPro" id="IPR044862">
    <property type="entry name" value="Pro_4_hyd_alph_FE2OG_OXY"/>
</dbReference>
<reference evidence="4" key="1">
    <citation type="submission" date="2021-01" db="EMBL/GenBank/DDBJ databases">
        <authorList>
            <person name="Corre E."/>
            <person name="Pelletier E."/>
            <person name="Niang G."/>
            <person name="Scheremetjew M."/>
            <person name="Finn R."/>
            <person name="Kale V."/>
            <person name="Holt S."/>
            <person name="Cochrane G."/>
            <person name="Meng A."/>
            <person name="Brown T."/>
            <person name="Cohen L."/>
        </authorList>
    </citation>
    <scope>NUCLEOTIDE SEQUENCE</scope>
    <source>
        <strain evidence="4">CCMP1510</strain>
    </source>
</reference>
<dbReference type="GO" id="GO:0004656">
    <property type="term" value="F:procollagen-proline 4-dioxygenase activity"/>
    <property type="evidence" value="ECO:0007669"/>
    <property type="project" value="TreeGrafter"/>
</dbReference>
<feature type="domain" description="Fe2OG dioxygenase" evidence="3">
    <location>
        <begin position="33"/>
        <end position="134"/>
    </location>
</feature>
<dbReference type="EMBL" id="HBIJ01022638">
    <property type="protein sequence ID" value="CAE0373990.1"/>
    <property type="molecule type" value="Transcribed_RNA"/>
</dbReference>
<dbReference type="GO" id="GO:0005783">
    <property type="term" value="C:endoplasmic reticulum"/>
    <property type="evidence" value="ECO:0007669"/>
    <property type="project" value="TreeGrafter"/>
</dbReference>
<proteinExistence type="predicted"/>
<name>A0A7S3K3Q3_9STRA</name>
<evidence type="ECO:0000313" key="4">
    <source>
        <dbReference type="EMBL" id="CAE0373990.1"/>
    </source>
</evidence>
<dbReference type="GO" id="GO:0046872">
    <property type="term" value="F:metal ion binding"/>
    <property type="evidence" value="ECO:0007669"/>
    <property type="project" value="UniProtKB-KW"/>
</dbReference>
<evidence type="ECO:0000256" key="1">
    <source>
        <dbReference type="ARBA" id="ARBA00022723"/>
    </source>
</evidence>
<dbReference type="Gene3D" id="2.60.120.620">
    <property type="entry name" value="q2cbj1_9rhob like domain"/>
    <property type="match status" value="1"/>
</dbReference>
<organism evidence="4">
    <name type="scientific">Aureoumbra lagunensis</name>
    <dbReference type="NCBI Taxonomy" id="44058"/>
    <lineage>
        <taxon>Eukaryota</taxon>
        <taxon>Sar</taxon>
        <taxon>Stramenopiles</taxon>
        <taxon>Ochrophyta</taxon>
        <taxon>Pelagophyceae</taxon>
        <taxon>Pelagomonadales</taxon>
        <taxon>Aureoumbra</taxon>
    </lineage>
</organism>
<dbReference type="Pfam" id="PF13640">
    <property type="entry name" value="2OG-FeII_Oxy_3"/>
    <property type="match status" value="1"/>
</dbReference>
<sequence length="134" mass="15565">MIDDPALAAMLWKRITLRFPIAKNNRGWEPVALNERLRFLRYHPDDYFKQHSDGCFVRSDSERSLMTCMLYLNETQAQAGGETHFYQGYDTRVATVIPKPGRCLLFAHQLVHESALLKSGLKFAIRTDVMFRKN</sequence>
<dbReference type="PANTHER" id="PTHR10869:SF241">
    <property type="entry name" value="FE2OG DIOXYGENASE DOMAIN-CONTAINING PROTEIN"/>
    <property type="match status" value="1"/>
</dbReference>
<dbReference type="InterPro" id="IPR005123">
    <property type="entry name" value="Oxoglu/Fe-dep_dioxygenase_dom"/>
</dbReference>